<gene>
    <name evidence="3" type="ORF">SASPL_112755</name>
</gene>
<name>A0A8X9A4W1_SALSN</name>
<evidence type="ECO:0008006" key="5">
    <source>
        <dbReference type="Google" id="ProtNLM"/>
    </source>
</evidence>
<evidence type="ECO:0000256" key="1">
    <source>
        <dbReference type="ARBA" id="ARBA00022737"/>
    </source>
</evidence>
<protein>
    <recommendedName>
        <fullName evidence="5">Pentatricopeptide repeat-containing protein</fullName>
    </recommendedName>
</protein>
<evidence type="ECO:0000256" key="2">
    <source>
        <dbReference type="PROSITE-ProRule" id="PRU00708"/>
    </source>
</evidence>
<organism evidence="3">
    <name type="scientific">Salvia splendens</name>
    <name type="common">Scarlet sage</name>
    <dbReference type="NCBI Taxonomy" id="180675"/>
    <lineage>
        <taxon>Eukaryota</taxon>
        <taxon>Viridiplantae</taxon>
        <taxon>Streptophyta</taxon>
        <taxon>Embryophyta</taxon>
        <taxon>Tracheophyta</taxon>
        <taxon>Spermatophyta</taxon>
        <taxon>Magnoliopsida</taxon>
        <taxon>eudicotyledons</taxon>
        <taxon>Gunneridae</taxon>
        <taxon>Pentapetalae</taxon>
        <taxon>asterids</taxon>
        <taxon>lamiids</taxon>
        <taxon>Lamiales</taxon>
        <taxon>Lamiaceae</taxon>
        <taxon>Nepetoideae</taxon>
        <taxon>Mentheae</taxon>
        <taxon>Salviinae</taxon>
        <taxon>Salvia</taxon>
        <taxon>Salvia subgen. Calosphace</taxon>
        <taxon>core Calosphace</taxon>
    </lineage>
</organism>
<dbReference type="InterPro" id="IPR011990">
    <property type="entry name" value="TPR-like_helical_dom_sf"/>
</dbReference>
<dbReference type="PANTHER" id="PTHR47493:SF1">
    <property type="entry name" value="OS08G0520200 PROTEIN"/>
    <property type="match status" value="1"/>
</dbReference>
<dbReference type="Gene3D" id="1.25.40.10">
    <property type="entry name" value="Tetratricopeptide repeat domain"/>
    <property type="match status" value="2"/>
</dbReference>
<sequence length="469" mass="54322">MAVAIMVFAPITFNTMKRYRFRQLCSKDWNSFQSFRSKGNCEDYAERRGAHGSDSLAHGLSGERLPLVPKEKFLENTPDVLLPENTTLSTLVLHYACNGLFSKALEIWDELMNRACVPDAEVVSKLIILYGSIQDFSMINRILLQMQLKDVNLLQEIFSLAISFFGRTGRLECMEILIKEMVSMGYSVDSVTGNAYILYYCAFCSLADVEVAYGRLKRSRILIEEEGIRAIAFAYIKENKFYDLGRFIHDVGLGRRNVGNLLWNLLLLSYAANFKMKSLQREFVRMVETGFTPDLTTFNIRTLAFSKMSLLWDLHLSLDHMRHEGVVPDLVTYGCVVDAYLDKRLGRNLNFALRKLNSSDLVSVQTDPLVFEVMGKGDFHLSSDAVMEYRNKKHWTYKMLISIYLKKKFRTQTPPENLCFLFSADSSVTEHYWYCYTCDELVKLSVEWTRVFVYLGWEWRMSWLEVVHM</sequence>
<dbReference type="PROSITE" id="PS51375">
    <property type="entry name" value="PPR"/>
    <property type="match status" value="1"/>
</dbReference>
<dbReference type="EMBL" id="PNBA02000004">
    <property type="protein sequence ID" value="KAG6428503.1"/>
    <property type="molecule type" value="Genomic_DNA"/>
</dbReference>
<dbReference type="NCBIfam" id="TIGR00756">
    <property type="entry name" value="PPR"/>
    <property type="match status" value="1"/>
</dbReference>
<reference evidence="3" key="1">
    <citation type="submission" date="2018-01" db="EMBL/GenBank/DDBJ databases">
        <authorList>
            <person name="Mao J.F."/>
        </authorList>
    </citation>
    <scope>NUCLEOTIDE SEQUENCE</scope>
    <source>
        <strain evidence="3">Huo1</strain>
        <tissue evidence="3">Leaf</tissue>
    </source>
</reference>
<reference evidence="3" key="2">
    <citation type="submission" date="2020-08" db="EMBL/GenBank/DDBJ databases">
        <title>Plant Genome Project.</title>
        <authorList>
            <person name="Zhang R.-G."/>
        </authorList>
    </citation>
    <scope>NUCLEOTIDE SEQUENCE</scope>
    <source>
        <strain evidence="3">Huo1</strain>
        <tissue evidence="3">Leaf</tissue>
    </source>
</reference>
<proteinExistence type="predicted"/>
<comment type="caution">
    <text evidence="3">The sequence shown here is derived from an EMBL/GenBank/DDBJ whole genome shotgun (WGS) entry which is preliminary data.</text>
</comment>
<dbReference type="Proteomes" id="UP000298416">
    <property type="component" value="Unassembled WGS sequence"/>
</dbReference>
<dbReference type="AlphaFoldDB" id="A0A8X9A4W1"/>
<evidence type="ECO:0000313" key="4">
    <source>
        <dbReference type="Proteomes" id="UP000298416"/>
    </source>
</evidence>
<accession>A0A8X9A4W1</accession>
<keyword evidence="1" id="KW-0677">Repeat</keyword>
<dbReference type="InterPro" id="IPR002885">
    <property type="entry name" value="PPR_rpt"/>
</dbReference>
<keyword evidence="4" id="KW-1185">Reference proteome</keyword>
<feature type="repeat" description="PPR" evidence="2">
    <location>
        <begin position="84"/>
        <end position="118"/>
    </location>
</feature>
<evidence type="ECO:0000313" key="3">
    <source>
        <dbReference type="EMBL" id="KAG6428503.1"/>
    </source>
</evidence>
<dbReference type="PANTHER" id="PTHR47493">
    <property type="entry name" value="OS08G0520200 PROTEIN"/>
    <property type="match status" value="1"/>
</dbReference>